<dbReference type="GO" id="GO:0045444">
    <property type="term" value="P:fat cell differentiation"/>
    <property type="evidence" value="ECO:0007669"/>
    <property type="project" value="TreeGrafter"/>
</dbReference>
<evidence type="ECO:0000313" key="8">
    <source>
        <dbReference type="Proteomes" id="UP000646548"/>
    </source>
</evidence>
<evidence type="ECO:0000256" key="6">
    <source>
        <dbReference type="SAM" id="Phobius"/>
    </source>
</evidence>
<feature type="transmembrane region" description="Helical" evidence="6">
    <location>
        <begin position="299"/>
        <end position="323"/>
    </location>
</feature>
<feature type="transmembrane region" description="Helical" evidence="6">
    <location>
        <begin position="130"/>
        <end position="151"/>
    </location>
</feature>
<accession>A0A834C0P4</accession>
<dbReference type="EMBL" id="WKFB01000511">
    <property type="protein sequence ID" value="KAF6720874.1"/>
    <property type="molecule type" value="Genomic_DNA"/>
</dbReference>
<dbReference type="Pfam" id="PF07851">
    <property type="entry name" value="TMEM120A-B"/>
    <property type="match status" value="1"/>
</dbReference>
<dbReference type="InterPro" id="IPR012926">
    <property type="entry name" value="TMEM120A/B"/>
</dbReference>
<comment type="subcellular location">
    <subcellularLocation>
        <location evidence="1">Nucleus inner membrane</location>
        <topology evidence="1">Multi-pass membrane protein</topology>
    </subcellularLocation>
</comment>
<sequence>MSQDLADVVNEWTGLEEEYQHLQDTHKRYLQKLDEISKLQNNCSSSIARQRKKLKELSRQIKKKKLSQEDANTLAEIKDKLKTRQNVFTEMEAFLPKKNGLYLSLVLGNVNVTLLSKQSKFAYKDEYEKFKLYLTVILLLLSFICYGFVSYRFLDAILNFLLVWFYCTLTIRESILITNGSRIKGWWVFHHYISAFLSGVMLTWPDGNLYKMFRGQFLAYCLYQSFVQCLQYYYQSGCLYRLRTLGERHNMDLTVEGFQSWMWKGLTFLLPFLFFGHFWQLFNGLCLFRMARLPDCKEWQVLVCGLCFLILFMGNFFTTLAVVRQKSKKRNQKSKSL</sequence>
<evidence type="ECO:0000313" key="7">
    <source>
        <dbReference type="EMBL" id="KAF6720874.1"/>
    </source>
</evidence>
<feature type="transmembrane region" description="Helical" evidence="6">
    <location>
        <begin position="261"/>
        <end position="279"/>
    </location>
</feature>
<feature type="transmembrane region" description="Helical" evidence="6">
    <location>
        <begin position="187"/>
        <end position="205"/>
    </location>
</feature>
<evidence type="ECO:0000256" key="5">
    <source>
        <dbReference type="ARBA" id="ARBA00023136"/>
    </source>
</evidence>
<gene>
    <name evidence="7" type="ORF">FQA47_010944</name>
</gene>
<evidence type="ECO:0000256" key="1">
    <source>
        <dbReference type="ARBA" id="ARBA00004473"/>
    </source>
</evidence>
<protein>
    <submittedName>
        <fullName evidence="7">Transmembrane protein 120A</fullName>
    </submittedName>
</protein>
<evidence type="ECO:0000256" key="2">
    <source>
        <dbReference type="ARBA" id="ARBA00009700"/>
    </source>
</evidence>
<organism evidence="7 8">
    <name type="scientific">Oryzias melastigma</name>
    <name type="common">Marine medaka</name>
    <dbReference type="NCBI Taxonomy" id="30732"/>
    <lineage>
        <taxon>Eukaryota</taxon>
        <taxon>Metazoa</taxon>
        <taxon>Chordata</taxon>
        <taxon>Craniata</taxon>
        <taxon>Vertebrata</taxon>
        <taxon>Euteleostomi</taxon>
        <taxon>Actinopterygii</taxon>
        <taxon>Neopterygii</taxon>
        <taxon>Teleostei</taxon>
        <taxon>Neoteleostei</taxon>
        <taxon>Acanthomorphata</taxon>
        <taxon>Ovalentaria</taxon>
        <taxon>Atherinomorphae</taxon>
        <taxon>Beloniformes</taxon>
        <taxon>Adrianichthyidae</taxon>
        <taxon>Oryziinae</taxon>
        <taxon>Oryzias</taxon>
    </lineage>
</organism>
<keyword evidence="5 6" id="KW-0472">Membrane</keyword>
<dbReference type="PANTHER" id="PTHR21433">
    <property type="entry name" value="TRANSMEMBRANE PROTEIN INDUCED BY TUMOR NECROSIS FACTOR ALPHA"/>
    <property type="match status" value="1"/>
</dbReference>
<comment type="caution">
    <text evidence="7">The sequence shown here is derived from an EMBL/GenBank/DDBJ whole genome shotgun (WGS) entry which is preliminary data.</text>
</comment>
<feature type="transmembrane region" description="Helical" evidence="6">
    <location>
        <begin position="157"/>
        <end position="175"/>
    </location>
</feature>
<keyword evidence="3 6" id="KW-0812">Transmembrane</keyword>
<dbReference type="AlphaFoldDB" id="A0A834C0P4"/>
<name>A0A834C0P4_ORYME</name>
<evidence type="ECO:0000256" key="4">
    <source>
        <dbReference type="ARBA" id="ARBA00022989"/>
    </source>
</evidence>
<dbReference type="Proteomes" id="UP000646548">
    <property type="component" value="Unassembled WGS sequence"/>
</dbReference>
<evidence type="ECO:0000256" key="3">
    <source>
        <dbReference type="ARBA" id="ARBA00022692"/>
    </source>
</evidence>
<reference evidence="7" key="1">
    <citation type="journal article" name="BMC Genomics">
        <title>Long-read sequencing and de novo genome assembly of marine medaka (Oryzias melastigma).</title>
        <authorList>
            <person name="Liang P."/>
            <person name="Saqib H.S.A."/>
            <person name="Ni X."/>
            <person name="Shen Y."/>
        </authorList>
    </citation>
    <scope>NUCLEOTIDE SEQUENCE</scope>
    <source>
        <strain evidence="7">Bigg-433</strain>
    </source>
</reference>
<dbReference type="GO" id="GO:0005637">
    <property type="term" value="C:nuclear inner membrane"/>
    <property type="evidence" value="ECO:0007669"/>
    <property type="project" value="UniProtKB-SubCell"/>
</dbReference>
<keyword evidence="4 6" id="KW-1133">Transmembrane helix</keyword>
<comment type="similarity">
    <text evidence="2">Belongs to the TMEM120 family.</text>
</comment>
<proteinExistence type="inferred from homology"/>
<dbReference type="PANTHER" id="PTHR21433:SF7">
    <property type="entry name" value="TRANSMEMBRANE PROTEIN 120A"/>
    <property type="match status" value="1"/>
</dbReference>